<keyword evidence="3" id="KW-1185">Reference proteome</keyword>
<dbReference type="AlphaFoldDB" id="A0A0D6LZW5"/>
<reference evidence="2 3" key="1">
    <citation type="submission" date="2013-05" db="EMBL/GenBank/DDBJ databases">
        <title>Draft genome of the parasitic nematode Anyclostoma ceylanicum.</title>
        <authorList>
            <person name="Mitreva M."/>
        </authorList>
    </citation>
    <scope>NUCLEOTIDE SEQUENCE [LARGE SCALE GENOMIC DNA]</scope>
</reference>
<feature type="compositionally biased region" description="Polar residues" evidence="1">
    <location>
        <begin position="413"/>
        <end position="429"/>
    </location>
</feature>
<gene>
    <name evidence="2" type="ORF">ANCCEY_05282</name>
</gene>
<evidence type="ECO:0000313" key="2">
    <source>
        <dbReference type="EMBL" id="EPB75646.1"/>
    </source>
</evidence>
<feature type="compositionally biased region" description="Polar residues" evidence="1">
    <location>
        <begin position="393"/>
        <end position="404"/>
    </location>
</feature>
<proteinExistence type="predicted"/>
<accession>A0A0D6LZW5</accession>
<evidence type="ECO:0000256" key="1">
    <source>
        <dbReference type="SAM" id="MobiDB-lite"/>
    </source>
</evidence>
<feature type="compositionally biased region" description="Polar residues" evidence="1">
    <location>
        <begin position="186"/>
        <end position="201"/>
    </location>
</feature>
<dbReference type="EMBL" id="KE124893">
    <property type="protein sequence ID" value="EPB75646.1"/>
    <property type="molecule type" value="Genomic_DNA"/>
</dbReference>
<name>A0A0D6LZW5_9BILA</name>
<evidence type="ECO:0000313" key="3">
    <source>
        <dbReference type="Proteomes" id="UP000054495"/>
    </source>
</evidence>
<feature type="compositionally biased region" description="Basic and acidic residues" evidence="1">
    <location>
        <begin position="308"/>
        <end position="319"/>
    </location>
</feature>
<dbReference type="Proteomes" id="UP000054495">
    <property type="component" value="Unassembled WGS sequence"/>
</dbReference>
<sequence>MAVTGYLFQNRGKGDSLVVEAKKCRRLEDIVTVLKSTRKNRRNNIRPDYADGQSLFVLPKTLSKGVRLWKNYEARFKKWLERNGFEPAAADNISEDVPGNECQSPAHELSALNLSSFYEEDPLRGYYTIWHCNTTKVPKKKIATTEKPPSGGVSGRIEDSSSLSAKGRDTLQRWSRLASHYDAGQESVSSAPFNEPSSSGIHSCETEGSPMATSTAVRSKGSRSRRQSSRRESEDSPNVAIPHSTSCKDSGKRVEDSEPVESTNSVELAKDQCENRPTPARPDAADGVSELRRRSSRVFALKSMENTPVRRKDSKKGLDKGLPTLDSKDVDGICCETPMTNLENLQDKDIKKSLTAVQSPIISKTGGKDSGSDPSPSSTSRGKSRRTTTPKSASNQSPPVITRSSLRKRTLGTPKSESNEPGGTPNPQMKRTKLQKDSNEGTPRTVTKSSTPSSKSV</sequence>
<feature type="compositionally biased region" description="Low complexity" evidence="1">
    <location>
        <begin position="442"/>
        <end position="457"/>
    </location>
</feature>
<organism evidence="2 3">
    <name type="scientific">Ancylostoma ceylanicum</name>
    <dbReference type="NCBI Taxonomy" id="53326"/>
    <lineage>
        <taxon>Eukaryota</taxon>
        <taxon>Metazoa</taxon>
        <taxon>Ecdysozoa</taxon>
        <taxon>Nematoda</taxon>
        <taxon>Chromadorea</taxon>
        <taxon>Rhabditida</taxon>
        <taxon>Rhabditina</taxon>
        <taxon>Rhabditomorpha</taxon>
        <taxon>Strongyloidea</taxon>
        <taxon>Ancylostomatidae</taxon>
        <taxon>Ancylostomatinae</taxon>
        <taxon>Ancylostoma</taxon>
    </lineage>
</organism>
<protein>
    <submittedName>
        <fullName evidence="2">Uncharacterized protein</fullName>
    </submittedName>
</protein>
<feature type="compositionally biased region" description="Low complexity" evidence="1">
    <location>
        <begin position="372"/>
        <end position="381"/>
    </location>
</feature>
<feature type="region of interest" description="Disordered" evidence="1">
    <location>
        <begin position="140"/>
        <end position="168"/>
    </location>
</feature>
<feature type="region of interest" description="Disordered" evidence="1">
    <location>
        <begin position="356"/>
        <end position="457"/>
    </location>
</feature>
<feature type="region of interest" description="Disordered" evidence="1">
    <location>
        <begin position="184"/>
        <end position="333"/>
    </location>
</feature>